<accession>A0A6G0TTD7</accession>
<dbReference type="AlphaFoldDB" id="A0A6G0TTD7"/>
<gene>
    <name evidence="2" type="ORF">AGLY_005658</name>
</gene>
<proteinExistence type="predicted"/>
<protein>
    <submittedName>
        <fullName evidence="2">Uncharacterized protein</fullName>
    </submittedName>
</protein>
<dbReference type="EMBL" id="VYZN01000016">
    <property type="protein sequence ID" value="KAE9538559.1"/>
    <property type="molecule type" value="Genomic_DNA"/>
</dbReference>
<keyword evidence="1" id="KW-0812">Transmembrane</keyword>
<feature type="transmembrane region" description="Helical" evidence="1">
    <location>
        <begin position="184"/>
        <end position="202"/>
    </location>
</feature>
<name>A0A6G0TTD7_APHGL</name>
<keyword evidence="1" id="KW-0472">Membrane</keyword>
<keyword evidence="1" id="KW-1133">Transmembrane helix</keyword>
<evidence type="ECO:0000313" key="3">
    <source>
        <dbReference type="Proteomes" id="UP000475862"/>
    </source>
</evidence>
<organism evidence="2 3">
    <name type="scientific">Aphis glycines</name>
    <name type="common">Soybean aphid</name>
    <dbReference type="NCBI Taxonomy" id="307491"/>
    <lineage>
        <taxon>Eukaryota</taxon>
        <taxon>Metazoa</taxon>
        <taxon>Ecdysozoa</taxon>
        <taxon>Arthropoda</taxon>
        <taxon>Hexapoda</taxon>
        <taxon>Insecta</taxon>
        <taxon>Pterygota</taxon>
        <taxon>Neoptera</taxon>
        <taxon>Paraneoptera</taxon>
        <taxon>Hemiptera</taxon>
        <taxon>Sternorrhyncha</taxon>
        <taxon>Aphidomorpha</taxon>
        <taxon>Aphidoidea</taxon>
        <taxon>Aphididae</taxon>
        <taxon>Aphidini</taxon>
        <taxon>Aphis</taxon>
        <taxon>Aphis</taxon>
    </lineage>
</organism>
<dbReference type="Proteomes" id="UP000475862">
    <property type="component" value="Unassembled WGS sequence"/>
</dbReference>
<evidence type="ECO:0000313" key="2">
    <source>
        <dbReference type="EMBL" id="KAE9538559.1"/>
    </source>
</evidence>
<keyword evidence="3" id="KW-1185">Reference proteome</keyword>
<evidence type="ECO:0000256" key="1">
    <source>
        <dbReference type="SAM" id="Phobius"/>
    </source>
</evidence>
<comment type="caution">
    <text evidence="2">The sequence shown here is derived from an EMBL/GenBank/DDBJ whole genome shotgun (WGS) entry which is preliminary data.</text>
</comment>
<reference evidence="2 3" key="1">
    <citation type="submission" date="2019-08" db="EMBL/GenBank/DDBJ databases">
        <title>The genome of the soybean aphid Biotype 1, its phylome, world population structure and adaptation to the North American continent.</title>
        <authorList>
            <person name="Giordano R."/>
            <person name="Donthu R.K."/>
            <person name="Hernandez A.G."/>
            <person name="Wright C.L."/>
            <person name="Zimin A.V."/>
        </authorList>
    </citation>
    <scope>NUCLEOTIDE SEQUENCE [LARGE SCALE GENOMIC DNA]</scope>
    <source>
        <tissue evidence="2">Whole aphids</tissue>
    </source>
</reference>
<sequence>MIIFQLNGMSVYSIIHESSKNSSFLALKQKIKELRFLFKFYRHKTDINSELNTIYNYSGNSDFRYVFHDDSHSHTFITARIDAYEKTIQYLQYLSLVLLNGPDISIQYGILNTSYKYSEYIFEIYIQNTFKKLPTVLLATSGLLELINCKLKIKQCITPNYILSCRRPYVHHIIAKTIIDIVCLTRYSLIALLVIIIVSSSMHKKINVLNARLYWSIDTDVHIVFNY</sequence>